<gene>
    <name evidence="1" type="ORF">S12H4_54111</name>
</gene>
<organism evidence="1">
    <name type="scientific">marine sediment metagenome</name>
    <dbReference type="NCBI Taxonomy" id="412755"/>
    <lineage>
        <taxon>unclassified sequences</taxon>
        <taxon>metagenomes</taxon>
        <taxon>ecological metagenomes</taxon>
    </lineage>
</organism>
<accession>X1UVC5</accession>
<proteinExistence type="predicted"/>
<comment type="caution">
    <text evidence="1">The sequence shown here is derived from an EMBL/GenBank/DDBJ whole genome shotgun (WGS) entry which is preliminary data.</text>
</comment>
<dbReference type="AlphaFoldDB" id="X1UVC5"/>
<feature type="non-terminal residue" evidence="1">
    <location>
        <position position="1"/>
    </location>
</feature>
<dbReference type="EMBL" id="BARW01034544">
    <property type="protein sequence ID" value="GAJ07537.1"/>
    <property type="molecule type" value="Genomic_DNA"/>
</dbReference>
<sequence length="52" mass="5924">IEPDFRPTPIEAVFQRVAAAFEPYLQGDDFPSDLESCPITRKFIHETIKSSL</sequence>
<evidence type="ECO:0000313" key="1">
    <source>
        <dbReference type="EMBL" id="GAJ07537.1"/>
    </source>
</evidence>
<name>X1UVC5_9ZZZZ</name>
<reference evidence="1" key="1">
    <citation type="journal article" date="2014" name="Front. Microbiol.">
        <title>High frequency of phylogenetically diverse reductive dehalogenase-homologous genes in deep subseafloor sedimentary metagenomes.</title>
        <authorList>
            <person name="Kawai M."/>
            <person name="Futagami T."/>
            <person name="Toyoda A."/>
            <person name="Takaki Y."/>
            <person name="Nishi S."/>
            <person name="Hori S."/>
            <person name="Arai W."/>
            <person name="Tsubouchi T."/>
            <person name="Morono Y."/>
            <person name="Uchiyama I."/>
            <person name="Ito T."/>
            <person name="Fujiyama A."/>
            <person name="Inagaki F."/>
            <person name="Takami H."/>
        </authorList>
    </citation>
    <scope>NUCLEOTIDE SEQUENCE</scope>
    <source>
        <strain evidence="1">Expedition CK06-06</strain>
    </source>
</reference>
<protein>
    <submittedName>
        <fullName evidence="1">Uncharacterized protein</fullName>
    </submittedName>
</protein>